<protein>
    <submittedName>
        <fullName evidence="2">Non-catalytic module family EXPN protein</fullName>
    </submittedName>
</protein>
<proteinExistence type="predicted"/>
<evidence type="ECO:0000313" key="2">
    <source>
        <dbReference type="EMBL" id="ETW81826.1"/>
    </source>
</evidence>
<evidence type="ECO:0000256" key="1">
    <source>
        <dbReference type="ARBA" id="ARBA00022729"/>
    </source>
</evidence>
<dbReference type="STRING" id="747525.W4K9U4"/>
<sequence>MAAPLSGSSDSLSNSTTIIELEKRTTHTGRGTWYYPGLGNCGYTDDSNDDVVAMSKAFYDNNGGSNCNQWIQIKNTKNGKVAYGKMRDSCPGCGYNDLDMSPAVFKQLGTLDQGVLSISWHFEAMGWSP</sequence>
<dbReference type="RefSeq" id="XP_009545850.1">
    <property type="nucleotide sequence ID" value="XM_009547555.1"/>
</dbReference>
<dbReference type="KEGG" id="hir:HETIRDRAFT_51672"/>
<gene>
    <name evidence="2" type="ORF">HETIRDRAFT_51672</name>
</gene>
<dbReference type="InterPro" id="IPR036908">
    <property type="entry name" value="RlpA-like_sf"/>
</dbReference>
<dbReference type="HOGENOM" id="CLU_047639_6_0_1"/>
<keyword evidence="3" id="KW-1185">Reference proteome</keyword>
<dbReference type="Gene3D" id="2.40.40.10">
    <property type="entry name" value="RlpA-like domain"/>
    <property type="match status" value="1"/>
</dbReference>
<dbReference type="SUPFAM" id="SSF50685">
    <property type="entry name" value="Barwin-like endoglucanases"/>
    <property type="match status" value="1"/>
</dbReference>
<dbReference type="Proteomes" id="UP000030671">
    <property type="component" value="Unassembled WGS sequence"/>
</dbReference>
<dbReference type="InParanoid" id="W4K9U4"/>
<name>W4K9U4_HETIT</name>
<dbReference type="InterPro" id="IPR051477">
    <property type="entry name" value="Expansin_CellWall"/>
</dbReference>
<dbReference type="OrthoDB" id="406505at2759"/>
<dbReference type="eggNOG" id="ENOG502S6X4">
    <property type="taxonomic scope" value="Eukaryota"/>
</dbReference>
<organism evidence="2 3">
    <name type="scientific">Heterobasidion irregulare (strain TC 32-1)</name>
    <dbReference type="NCBI Taxonomy" id="747525"/>
    <lineage>
        <taxon>Eukaryota</taxon>
        <taxon>Fungi</taxon>
        <taxon>Dikarya</taxon>
        <taxon>Basidiomycota</taxon>
        <taxon>Agaricomycotina</taxon>
        <taxon>Agaricomycetes</taxon>
        <taxon>Russulales</taxon>
        <taxon>Bondarzewiaceae</taxon>
        <taxon>Heterobasidion</taxon>
        <taxon>Heterobasidion annosum species complex</taxon>
    </lineage>
</organism>
<dbReference type="CDD" id="cd22191">
    <property type="entry name" value="DPBB_RlpA_EXP_N-like"/>
    <property type="match status" value="1"/>
</dbReference>
<keyword evidence="1" id="KW-0732">Signal</keyword>
<evidence type="ECO:0000313" key="3">
    <source>
        <dbReference type="Proteomes" id="UP000030671"/>
    </source>
</evidence>
<dbReference type="PANTHER" id="PTHR31836:SF25">
    <property type="entry name" value="RLPA-LIKE PROTEIN DOUBLE-PSI BETA-BARREL DOMAIN-CONTAINING PROTEIN"/>
    <property type="match status" value="1"/>
</dbReference>
<dbReference type="EMBL" id="KI925458">
    <property type="protein sequence ID" value="ETW81826.1"/>
    <property type="molecule type" value="Genomic_DNA"/>
</dbReference>
<reference evidence="2 3" key="1">
    <citation type="journal article" date="2012" name="New Phytol.">
        <title>Insight into trade-off between wood decay and parasitism from the genome of a fungal forest pathogen.</title>
        <authorList>
            <person name="Olson A."/>
            <person name="Aerts A."/>
            <person name="Asiegbu F."/>
            <person name="Belbahri L."/>
            <person name="Bouzid O."/>
            <person name="Broberg A."/>
            <person name="Canback B."/>
            <person name="Coutinho P.M."/>
            <person name="Cullen D."/>
            <person name="Dalman K."/>
            <person name="Deflorio G."/>
            <person name="van Diepen L.T."/>
            <person name="Dunand C."/>
            <person name="Duplessis S."/>
            <person name="Durling M."/>
            <person name="Gonthier P."/>
            <person name="Grimwood J."/>
            <person name="Fossdal C.G."/>
            <person name="Hansson D."/>
            <person name="Henrissat B."/>
            <person name="Hietala A."/>
            <person name="Himmelstrand K."/>
            <person name="Hoffmeister D."/>
            <person name="Hogberg N."/>
            <person name="James T.Y."/>
            <person name="Karlsson M."/>
            <person name="Kohler A."/>
            <person name="Kues U."/>
            <person name="Lee Y.H."/>
            <person name="Lin Y.C."/>
            <person name="Lind M."/>
            <person name="Lindquist E."/>
            <person name="Lombard V."/>
            <person name="Lucas S."/>
            <person name="Lunden K."/>
            <person name="Morin E."/>
            <person name="Murat C."/>
            <person name="Park J."/>
            <person name="Raffaello T."/>
            <person name="Rouze P."/>
            <person name="Salamov A."/>
            <person name="Schmutz J."/>
            <person name="Solheim H."/>
            <person name="Stahlberg J."/>
            <person name="Velez H."/>
            <person name="de Vries R.P."/>
            <person name="Wiebenga A."/>
            <person name="Woodward S."/>
            <person name="Yakovlev I."/>
            <person name="Garbelotto M."/>
            <person name="Martin F."/>
            <person name="Grigoriev I.V."/>
            <person name="Stenlid J."/>
        </authorList>
    </citation>
    <scope>NUCLEOTIDE SEQUENCE [LARGE SCALE GENOMIC DNA]</scope>
    <source>
        <strain evidence="2 3">TC 32-1</strain>
    </source>
</reference>
<dbReference type="GeneID" id="20678189"/>
<dbReference type="PANTHER" id="PTHR31836">
    <property type="match status" value="1"/>
</dbReference>
<dbReference type="AlphaFoldDB" id="W4K9U4"/>
<accession>W4K9U4</accession>